<dbReference type="EMBL" id="JBHTBR010000004">
    <property type="protein sequence ID" value="MFC7291572.1"/>
    <property type="molecule type" value="Genomic_DNA"/>
</dbReference>
<evidence type="ECO:0000313" key="6">
    <source>
        <dbReference type="Proteomes" id="UP001596492"/>
    </source>
</evidence>
<dbReference type="InterPro" id="IPR011990">
    <property type="entry name" value="TPR-like_helical_dom_sf"/>
</dbReference>
<dbReference type="SUPFAM" id="SSF53756">
    <property type="entry name" value="UDP-Glycosyltransferase/glycogen phosphorylase"/>
    <property type="match status" value="1"/>
</dbReference>
<dbReference type="Proteomes" id="UP001596492">
    <property type="component" value="Unassembled WGS sequence"/>
</dbReference>
<dbReference type="RefSeq" id="WP_382166804.1">
    <property type="nucleotide sequence ID" value="NZ_JBHTBR010000004.1"/>
</dbReference>
<dbReference type="PROSITE" id="PS50005">
    <property type="entry name" value="TPR"/>
    <property type="match status" value="3"/>
</dbReference>
<gene>
    <name evidence="5" type="ORF">ACFQS8_08090</name>
</gene>
<feature type="repeat" description="TPR" evidence="3">
    <location>
        <begin position="212"/>
        <end position="245"/>
    </location>
</feature>
<dbReference type="PANTHER" id="PTHR44943">
    <property type="entry name" value="CELLULOSE SYNTHASE OPERON PROTEIN C"/>
    <property type="match status" value="1"/>
</dbReference>
<accession>A0ABW2IL13</accession>
<name>A0ABW2IL13_9PROT</name>
<dbReference type="Gene3D" id="1.25.40.10">
    <property type="entry name" value="Tetratricopeptide repeat domain"/>
    <property type="match status" value="1"/>
</dbReference>
<keyword evidence="2 3" id="KW-0802">TPR repeat</keyword>
<keyword evidence="1" id="KW-0677">Repeat</keyword>
<evidence type="ECO:0000256" key="3">
    <source>
        <dbReference type="PROSITE-ProRule" id="PRU00339"/>
    </source>
</evidence>
<dbReference type="InterPro" id="IPR051685">
    <property type="entry name" value="Ycf3/AcsC/BcsC/TPR_MFPF"/>
</dbReference>
<comment type="caution">
    <text evidence="5">The sequence shown here is derived from an EMBL/GenBank/DDBJ whole genome shotgun (WGS) entry which is preliminary data.</text>
</comment>
<sequence>MNEIAQNITAPEGSVGDTMSSKAISDATNLSINAASPKIKKLRKHCRKSAQLLEQEQYAEAAKEALAALDINEKDSLANHVAAIAMDRLDRFDVALQLYNRAIQAEPQNAEIYRNVGLMAWRMGKLDVAEQFFRLEGQIAPDSWQPKNNLGNVLRDKSQLDDSIELLRAALYQHPEVPELWTAIGSTAIYQLQTDEAIQFHSEAVRLDPNNAKAHHNLGFTHLTDKDPAQAIIHFEDALKLHKPNTFDAVASLNARSNALLSVGRLEEGWKEYEIRHNHFAPDFTQFLMPMPLWESQDIKGKKLILVGEQGLGDEVLFSSVLNDMLKMIGPEGQLGVAVERRLVPLFKRSFPQIEVFSHRTGKSDGIQRRVVVENEEIKKYDLWAPLGAPLKHLRNDISDFKQPNDGFLVPDPDRVAHWKGELEKLPAGRKSGILWKSGVMDVKRGRSFAAFEAWKPILTTPDITWINLQYGDADADIKLAKDKFRIDIHTLSGIDLKQDLDDITALSKALDLVVGPMNATTNLAGAVGTPFWLLWPKTVWTQLGTGQMPWYPNTRTYSPDQLKNWAPAIARLASDLAQEANS</sequence>
<dbReference type="SUPFAM" id="SSF48452">
    <property type="entry name" value="TPR-like"/>
    <property type="match status" value="1"/>
</dbReference>
<evidence type="ECO:0000256" key="1">
    <source>
        <dbReference type="ARBA" id="ARBA00022737"/>
    </source>
</evidence>
<dbReference type="SMART" id="SM00028">
    <property type="entry name" value="TPR"/>
    <property type="match status" value="6"/>
</dbReference>
<dbReference type="InterPro" id="IPR019734">
    <property type="entry name" value="TPR_rpt"/>
</dbReference>
<organism evidence="5 6">
    <name type="scientific">Hirschia litorea</name>
    <dbReference type="NCBI Taxonomy" id="1199156"/>
    <lineage>
        <taxon>Bacteria</taxon>
        <taxon>Pseudomonadati</taxon>
        <taxon>Pseudomonadota</taxon>
        <taxon>Alphaproteobacteria</taxon>
        <taxon>Hyphomonadales</taxon>
        <taxon>Hyphomonadaceae</taxon>
        <taxon>Hirschia</taxon>
    </lineage>
</organism>
<feature type="repeat" description="TPR" evidence="3">
    <location>
        <begin position="178"/>
        <end position="211"/>
    </location>
</feature>
<evidence type="ECO:0000256" key="4">
    <source>
        <dbReference type="SAM" id="MobiDB-lite"/>
    </source>
</evidence>
<evidence type="ECO:0000256" key="2">
    <source>
        <dbReference type="ARBA" id="ARBA00022803"/>
    </source>
</evidence>
<reference evidence="6" key="1">
    <citation type="journal article" date="2019" name="Int. J. Syst. Evol. Microbiol.">
        <title>The Global Catalogue of Microorganisms (GCM) 10K type strain sequencing project: providing services to taxonomists for standard genome sequencing and annotation.</title>
        <authorList>
            <consortium name="The Broad Institute Genomics Platform"/>
            <consortium name="The Broad Institute Genome Sequencing Center for Infectious Disease"/>
            <person name="Wu L."/>
            <person name="Ma J."/>
        </authorList>
    </citation>
    <scope>NUCLEOTIDE SEQUENCE [LARGE SCALE GENOMIC DNA]</scope>
    <source>
        <strain evidence="6">CCUG 51308</strain>
    </source>
</reference>
<dbReference type="Pfam" id="PF13432">
    <property type="entry name" value="TPR_16"/>
    <property type="match status" value="2"/>
</dbReference>
<dbReference type="Gene3D" id="3.40.50.2000">
    <property type="entry name" value="Glycogen Phosphorylase B"/>
    <property type="match status" value="1"/>
</dbReference>
<evidence type="ECO:0000313" key="5">
    <source>
        <dbReference type="EMBL" id="MFC7291572.1"/>
    </source>
</evidence>
<keyword evidence="6" id="KW-1185">Reference proteome</keyword>
<dbReference type="PANTHER" id="PTHR44943:SF8">
    <property type="entry name" value="TPR REPEAT-CONTAINING PROTEIN MJ0263"/>
    <property type="match status" value="1"/>
</dbReference>
<feature type="region of interest" description="Disordered" evidence="4">
    <location>
        <begin position="1"/>
        <end position="20"/>
    </location>
</feature>
<protein>
    <submittedName>
        <fullName evidence="5">Tetratricopeptide repeat protein</fullName>
    </submittedName>
</protein>
<proteinExistence type="predicted"/>
<feature type="repeat" description="TPR" evidence="3">
    <location>
        <begin position="76"/>
        <end position="109"/>
    </location>
</feature>